<keyword evidence="15 22" id="KW-0472">Membrane</keyword>
<evidence type="ECO:0000256" key="3">
    <source>
        <dbReference type="ARBA" id="ARBA00022536"/>
    </source>
</evidence>
<dbReference type="GO" id="GO:0009805">
    <property type="term" value="P:coumarin biosynthetic process"/>
    <property type="evidence" value="ECO:0007669"/>
    <property type="project" value="UniProtKB-ARBA"/>
</dbReference>
<evidence type="ECO:0000313" key="28">
    <source>
        <dbReference type="Proteomes" id="UP001371456"/>
    </source>
</evidence>
<dbReference type="Gene3D" id="3.30.200.20">
    <property type="entry name" value="Phosphorylase Kinase, domain 1"/>
    <property type="match status" value="1"/>
</dbReference>
<name>A0AAN8SW17_SOLBU</name>
<feature type="chain" id="PRO_5042818085" evidence="23">
    <location>
        <begin position="23"/>
        <end position="1109"/>
    </location>
</feature>
<dbReference type="PANTHER" id="PTHR27005">
    <property type="entry name" value="WALL-ASSOCIATED RECEPTOR KINASE-LIKE 21"/>
    <property type="match status" value="1"/>
</dbReference>
<dbReference type="GO" id="GO:0016706">
    <property type="term" value="F:2-oxoglutarate-dependent dioxygenase activity"/>
    <property type="evidence" value="ECO:0007669"/>
    <property type="project" value="UniProtKB-ARBA"/>
</dbReference>
<keyword evidence="17" id="KW-0325">Glycoprotein</keyword>
<dbReference type="Gene3D" id="1.10.510.10">
    <property type="entry name" value="Transferase(Phosphotransferase) domain 1"/>
    <property type="match status" value="1"/>
</dbReference>
<dbReference type="GO" id="GO:0005509">
    <property type="term" value="F:calcium ion binding"/>
    <property type="evidence" value="ECO:0007669"/>
    <property type="project" value="InterPro"/>
</dbReference>
<evidence type="ECO:0000256" key="22">
    <source>
        <dbReference type="SAM" id="Phobius"/>
    </source>
</evidence>
<dbReference type="InterPro" id="IPR000152">
    <property type="entry name" value="EGF-type_Asp/Asn_hydroxyl_site"/>
</dbReference>
<feature type="signal peptide" evidence="23">
    <location>
        <begin position="1"/>
        <end position="22"/>
    </location>
</feature>
<dbReference type="Pfam" id="PF13947">
    <property type="entry name" value="GUB_WAK_bind"/>
    <property type="match status" value="1"/>
</dbReference>
<comment type="caution">
    <text evidence="20">Lacks conserved residue(s) required for the propagation of feature annotation.</text>
</comment>
<keyword evidence="3 20" id="KW-0245">EGF-like domain</keyword>
<dbReference type="InterPro" id="IPR025287">
    <property type="entry name" value="WAK_GUB"/>
</dbReference>
<feature type="domain" description="Fe2OG dioxygenase" evidence="26">
    <location>
        <begin position="874"/>
        <end position="976"/>
    </location>
</feature>
<comment type="subcellular location">
    <subcellularLocation>
        <location evidence="1">Membrane</location>
        <topology evidence="1">Single-pass type I membrane protein</topology>
    </subcellularLocation>
</comment>
<dbReference type="InterPro" id="IPR008271">
    <property type="entry name" value="Ser/Thr_kinase_AS"/>
</dbReference>
<reference evidence="27 28" key="1">
    <citation type="submission" date="2024-02" db="EMBL/GenBank/DDBJ databases">
        <title>de novo genome assembly of Solanum bulbocastanum strain 11H21.</title>
        <authorList>
            <person name="Hosaka A.J."/>
        </authorList>
    </citation>
    <scope>NUCLEOTIDE SEQUENCE [LARGE SCALE GENOMIC DNA]</scope>
    <source>
        <tissue evidence="27">Young leaves</tissue>
    </source>
</reference>
<feature type="domain" description="Protein kinase" evidence="24">
    <location>
        <begin position="428"/>
        <end position="711"/>
    </location>
</feature>
<evidence type="ECO:0000256" key="13">
    <source>
        <dbReference type="ARBA" id="ARBA00022989"/>
    </source>
</evidence>
<dbReference type="PROSITE" id="PS00010">
    <property type="entry name" value="ASX_HYDROXYL"/>
    <property type="match status" value="1"/>
</dbReference>
<evidence type="ECO:0000256" key="8">
    <source>
        <dbReference type="ARBA" id="ARBA00022737"/>
    </source>
</evidence>
<evidence type="ECO:0000256" key="6">
    <source>
        <dbReference type="ARBA" id="ARBA00022723"/>
    </source>
</evidence>
<protein>
    <submittedName>
        <fullName evidence="27">Uncharacterized protein</fullName>
    </submittedName>
</protein>
<dbReference type="Proteomes" id="UP001371456">
    <property type="component" value="Unassembled WGS sequence"/>
</dbReference>
<dbReference type="AlphaFoldDB" id="A0AAN8SW17"/>
<evidence type="ECO:0000313" key="27">
    <source>
        <dbReference type="EMBL" id="KAK6776780.1"/>
    </source>
</evidence>
<evidence type="ECO:0000256" key="18">
    <source>
        <dbReference type="ARBA" id="ARBA00047558"/>
    </source>
</evidence>
<dbReference type="SMART" id="SM00220">
    <property type="entry name" value="S_TKc"/>
    <property type="match status" value="1"/>
</dbReference>
<dbReference type="Gene3D" id="2.10.25.10">
    <property type="entry name" value="Laminin"/>
    <property type="match status" value="2"/>
</dbReference>
<dbReference type="SUPFAM" id="SSF56112">
    <property type="entry name" value="Protein kinase-like (PK-like)"/>
    <property type="match status" value="1"/>
</dbReference>
<dbReference type="GO" id="GO:0002238">
    <property type="term" value="P:response to molecule of fungal origin"/>
    <property type="evidence" value="ECO:0007669"/>
    <property type="project" value="UniProtKB-ARBA"/>
</dbReference>
<dbReference type="InterPro" id="IPR001881">
    <property type="entry name" value="EGF-like_Ca-bd_dom"/>
</dbReference>
<comment type="caution">
    <text evidence="27">The sequence shown here is derived from an EMBL/GenBank/DDBJ whole genome shotgun (WGS) entry which is preliminary data.</text>
</comment>
<dbReference type="InterPro" id="IPR027443">
    <property type="entry name" value="IPNS-like_sf"/>
</dbReference>
<dbReference type="SUPFAM" id="SSF51197">
    <property type="entry name" value="Clavaminate synthase-like"/>
    <property type="match status" value="2"/>
</dbReference>
<evidence type="ECO:0000256" key="2">
    <source>
        <dbReference type="ARBA" id="ARBA00022527"/>
    </source>
</evidence>
<dbReference type="Pfam" id="PF03171">
    <property type="entry name" value="2OG-FeII_Oxy"/>
    <property type="match status" value="1"/>
</dbReference>
<accession>A0AAN8SW17</accession>
<dbReference type="Pfam" id="PF14226">
    <property type="entry name" value="DIOX_N"/>
    <property type="match status" value="2"/>
</dbReference>
<evidence type="ECO:0000256" key="16">
    <source>
        <dbReference type="ARBA" id="ARBA00023157"/>
    </source>
</evidence>
<dbReference type="CDD" id="cd14066">
    <property type="entry name" value="STKc_IRAK"/>
    <property type="match status" value="1"/>
</dbReference>
<feature type="binding site" evidence="21">
    <location>
        <position position="457"/>
    </location>
    <ligand>
        <name>ATP</name>
        <dbReference type="ChEBI" id="CHEBI:30616"/>
    </ligand>
</feature>
<evidence type="ECO:0000256" key="11">
    <source>
        <dbReference type="ARBA" id="ARBA00022840"/>
    </source>
</evidence>
<dbReference type="PANTHER" id="PTHR27005:SF283">
    <property type="entry name" value="OS02G0633066 PROTEIN"/>
    <property type="match status" value="1"/>
</dbReference>
<evidence type="ECO:0000256" key="4">
    <source>
        <dbReference type="ARBA" id="ARBA00022679"/>
    </source>
</evidence>
<dbReference type="InterPro" id="IPR011009">
    <property type="entry name" value="Kinase-like_dom_sf"/>
</dbReference>
<evidence type="ECO:0000256" key="5">
    <source>
        <dbReference type="ARBA" id="ARBA00022692"/>
    </source>
</evidence>
<gene>
    <name evidence="27" type="ORF">RDI58_027781</name>
</gene>
<keyword evidence="16 20" id="KW-1015">Disulfide bond</keyword>
<keyword evidence="8" id="KW-0677">Repeat</keyword>
<evidence type="ECO:0000256" key="1">
    <source>
        <dbReference type="ARBA" id="ARBA00004479"/>
    </source>
</evidence>
<dbReference type="PROSITE" id="PS00108">
    <property type="entry name" value="PROTEIN_KINASE_ST"/>
    <property type="match status" value="1"/>
</dbReference>
<dbReference type="GO" id="GO:0030247">
    <property type="term" value="F:polysaccharide binding"/>
    <property type="evidence" value="ECO:0007669"/>
    <property type="project" value="InterPro"/>
</dbReference>
<dbReference type="Pfam" id="PF07645">
    <property type="entry name" value="EGF_CA"/>
    <property type="match status" value="1"/>
</dbReference>
<keyword evidence="10" id="KW-0418">Kinase</keyword>
<keyword evidence="5 22" id="KW-0812">Transmembrane</keyword>
<dbReference type="GO" id="GO:0031418">
    <property type="term" value="F:L-ascorbic acid binding"/>
    <property type="evidence" value="ECO:0007669"/>
    <property type="project" value="UniProtKB-KW"/>
</dbReference>
<dbReference type="PROSITE" id="PS50011">
    <property type="entry name" value="PROTEIN_KINASE_DOM"/>
    <property type="match status" value="1"/>
</dbReference>
<sequence>MLLNMALLRLMILICSLFSVSSLQFTAKSIANATTITKPGCDSKCGSLTVPFPFGIGNGTGCSIDPSFDITCNVSFNPPKAFLSGKDIEVVDLLDEHILVKNNVGSRCYDQAGALINDDSINFSLGLTSFTFSDLNSLMVVGCDDLAIILGYEGRNFTSGCISLCAKKEDIIDGYCSGIGCCQTSIPTGLKSFVSLTRSLNNHTNVSSFNPCGYVFLGEPDKFIFKSSDLSNLSFRNKVIEEVPVVIDWVIGNGSCTVAKKSVDYACGENSVCVDTKTGLGGYRCSCKPGYQGNPYISPGCIDINECENENPCDGICNNIPGGYTCTCPHGQIGDGKKDGHGCIPKNSKSPILQLSLGLCFGFLALVISATWIYLGIKRRRLIRLRETFFQKNGGLMLTQKLRSNEGGMQCAAKIFTAAELEKSTNNYAEDRILGRGGYGTVYKGVLPDKRVVAIKKSRTMDVSQIELFINEVIILSEVNHRNVVKLLGCCLESEVPLLVYEYISKGTLYYHIHDGGDQTRWFSWENRLRIASEAAGALAYLHSAASTPVIHRDVKSTNILLDENYTAKISDFGASRLVSLDQTQVTTLVQGTLGYLDPEYFHTSQLTEKSDVYSFGVVLAELLTGRMPLDTTASEDKRNLAAFFVRSIKENRLFQVLETRVLREGSFEQCQGVAELAKRCLTLTSEERPTMKEVAMELEGLRKLTKHPWSKTQQCQDEESLGLLTEQTLDLYAINMNTNFMSNGEFSGQQSLDSRMMLQIHILDDLKEAGHKFFELPSEEKVKYNKESYNASESVLMFWSAIGEKDEKVLEWRDGIRHGCNPQNDSNLWPPQTRNQVLEYQKWAIPLVKKLLQVLLKDLNVNEIDESLEPLLMGDMAININYYPPCPNPSIVIGFRRHCDISSITLLLQDDTGGLYIQGTKGDNWIHVNPIKGALAVNIGNSLQIMSNDRYKSIEHCVAVDSSRARISVPLFVKPSPDSVIGPFPQILKDGEKSVYKHVLFSDYWDHYFSKRPSVLEDLKDAAHKFFELPAKEKIKYHKEKVSPGESVLMFWSAIGEKDEKVLEWRDSIRHGCNPQNDSNLWPPQTRNQVLEYQKWAKPLLKNCLRCY</sequence>
<evidence type="ECO:0000256" key="14">
    <source>
        <dbReference type="ARBA" id="ARBA00023004"/>
    </source>
</evidence>
<comment type="catalytic activity">
    <reaction evidence="18">
        <text>L-seryl-[protein] + ATP = O-phospho-L-seryl-[protein] + ADP + H(+)</text>
        <dbReference type="Rhea" id="RHEA:17989"/>
        <dbReference type="Rhea" id="RHEA-COMP:9863"/>
        <dbReference type="Rhea" id="RHEA-COMP:11604"/>
        <dbReference type="ChEBI" id="CHEBI:15378"/>
        <dbReference type="ChEBI" id="CHEBI:29999"/>
        <dbReference type="ChEBI" id="CHEBI:30616"/>
        <dbReference type="ChEBI" id="CHEBI:83421"/>
        <dbReference type="ChEBI" id="CHEBI:456216"/>
    </reaction>
</comment>
<evidence type="ECO:0000256" key="7">
    <source>
        <dbReference type="ARBA" id="ARBA00022729"/>
    </source>
</evidence>
<evidence type="ECO:0000256" key="15">
    <source>
        <dbReference type="ARBA" id="ARBA00023136"/>
    </source>
</evidence>
<feature type="disulfide bond" evidence="20">
    <location>
        <begin position="307"/>
        <end position="317"/>
    </location>
</feature>
<dbReference type="GO" id="GO:0007166">
    <property type="term" value="P:cell surface receptor signaling pathway"/>
    <property type="evidence" value="ECO:0007669"/>
    <property type="project" value="InterPro"/>
</dbReference>
<dbReference type="SMART" id="SM00179">
    <property type="entry name" value="EGF_CA"/>
    <property type="match status" value="2"/>
</dbReference>
<dbReference type="FunFam" id="3.30.200.20:FF:000043">
    <property type="entry name" value="Wall-associated receptor kinase 2"/>
    <property type="match status" value="1"/>
</dbReference>
<dbReference type="SMART" id="SM00181">
    <property type="entry name" value="EGF"/>
    <property type="match status" value="2"/>
</dbReference>
<evidence type="ECO:0000256" key="20">
    <source>
        <dbReference type="PROSITE-ProRule" id="PRU00076"/>
    </source>
</evidence>
<dbReference type="InterPro" id="IPR018097">
    <property type="entry name" value="EGF_Ca-bd_CS"/>
</dbReference>
<dbReference type="InterPro" id="IPR044861">
    <property type="entry name" value="IPNS-like_FE2OG_OXY"/>
</dbReference>
<dbReference type="GO" id="GO:0004674">
    <property type="term" value="F:protein serine/threonine kinase activity"/>
    <property type="evidence" value="ECO:0007669"/>
    <property type="project" value="UniProtKB-KW"/>
</dbReference>
<dbReference type="InterPro" id="IPR009030">
    <property type="entry name" value="Growth_fac_rcpt_cys_sf"/>
</dbReference>
<keyword evidence="13 22" id="KW-1133">Transmembrane helix</keyword>
<dbReference type="InterPro" id="IPR005123">
    <property type="entry name" value="Oxoglu/Fe-dep_dioxygenase_dom"/>
</dbReference>
<dbReference type="PROSITE" id="PS51471">
    <property type="entry name" value="FE2OG_OXY"/>
    <property type="match status" value="1"/>
</dbReference>
<evidence type="ECO:0000256" key="9">
    <source>
        <dbReference type="ARBA" id="ARBA00022741"/>
    </source>
</evidence>
<dbReference type="SUPFAM" id="SSF57184">
    <property type="entry name" value="Growth factor receptor domain"/>
    <property type="match status" value="1"/>
</dbReference>
<feature type="domain" description="EGF-like" evidence="25">
    <location>
        <begin position="303"/>
        <end position="335"/>
    </location>
</feature>
<evidence type="ECO:0000256" key="17">
    <source>
        <dbReference type="ARBA" id="ARBA00023180"/>
    </source>
</evidence>
<keyword evidence="9 21" id="KW-0547">Nucleotide-binding</keyword>
<evidence type="ECO:0000259" key="24">
    <source>
        <dbReference type="PROSITE" id="PS50011"/>
    </source>
</evidence>
<dbReference type="Pfam" id="PF00069">
    <property type="entry name" value="Pkinase"/>
    <property type="match status" value="1"/>
</dbReference>
<feature type="transmembrane region" description="Helical" evidence="22">
    <location>
        <begin position="352"/>
        <end position="377"/>
    </location>
</feature>
<keyword evidence="28" id="KW-1185">Reference proteome</keyword>
<dbReference type="InterPro" id="IPR049883">
    <property type="entry name" value="NOTCH1_EGF-like"/>
</dbReference>
<dbReference type="InterPro" id="IPR045274">
    <property type="entry name" value="WAK-like"/>
</dbReference>
<keyword evidence="4" id="KW-0808">Transferase</keyword>
<keyword evidence="12" id="KW-0847">Vitamin C</keyword>
<dbReference type="Gene3D" id="2.60.120.330">
    <property type="entry name" value="B-lactam Antibiotic, Isopenicillin N Synthase, Chain"/>
    <property type="match status" value="2"/>
</dbReference>
<comment type="catalytic activity">
    <reaction evidence="19">
        <text>L-threonyl-[protein] + ATP = O-phospho-L-threonyl-[protein] + ADP + H(+)</text>
        <dbReference type="Rhea" id="RHEA:46608"/>
        <dbReference type="Rhea" id="RHEA-COMP:11060"/>
        <dbReference type="Rhea" id="RHEA-COMP:11605"/>
        <dbReference type="ChEBI" id="CHEBI:15378"/>
        <dbReference type="ChEBI" id="CHEBI:30013"/>
        <dbReference type="ChEBI" id="CHEBI:30616"/>
        <dbReference type="ChEBI" id="CHEBI:61977"/>
        <dbReference type="ChEBI" id="CHEBI:456216"/>
    </reaction>
</comment>
<dbReference type="InterPro" id="IPR000742">
    <property type="entry name" value="EGF"/>
</dbReference>
<dbReference type="EMBL" id="JBANQN010000011">
    <property type="protein sequence ID" value="KAK6776780.1"/>
    <property type="molecule type" value="Genomic_DNA"/>
</dbReference>
<evidence type="ECO:0000259" key="26">
    <source>
        <dbReference type="PROSITE" id="PS51471"/>
    </source>
</evidence>
<dbReference type="CDD" id="cd00054">
    <property type="entry name" value="EGF_CA"/>
    <property type="match status" value="2"/>
</dbReference>
<dbReference type="PROSITE" id="PS50026">
    <property type="entry name" value="EGF_3"/>
    <property type="match status" value="1"/>
</dbReference>
<evidence type="ECO:0000256" key="10">
    <source>
        <dbReference type="ARBA" id="ARBA00022777"/>
    </source>
</evidence>
<dbReference type="PROSITE" id="PS01187">
    <property type="entry name" value="EGF_CA"/>
    <property type="match status" value="1"/>
</dbReference>
<dbReference type="InterPro" id="IPR017441">
    <property type="entry name" value="Protein_kinase_ATP_BS"/>
</dbReference>
<dbReference type="GO" id="GO:0005524">
    <property type="term" value="F:ATP binding"/>
    <property type="evidence" value="ECO:0007669"/>
    <property type="project" value="UniProtKB-UniRule"/>
</dbReference>
<evidence type="ECO:0000256" key="12">
    <source>
        <dbReference type="ARBA" id="ARBA00022896"/>
    </source>
</evidence>
<organism evidence="27 28">
    <name type="scientific">Solanum bulbocastanum</name>
    <name type="common">Wild potato</name>
    <dbReference type="NCBI Taxonomy" id="147425"/>
    <lineage>
        <taxon>Eukaryota</taxon>
        <taxon>Viridiplantae</taxon>
        <taxon>Streptophyta</taxon>
        <taxon>Embryophyta</taxon>
        <taxon>Tracheophyta</taxon>
        <taxon>Spermatophyta</taxon>
        <taxon>Magnoliopsida</taxon>
        <taxon>eudicotyledons</taxon>
        <taxon>Gunneridae</taxon>
        <taxon>Pentapetalae</taxon>
        <taxon>asterids</taxon>
        <taxon>lamiids</taxon>
        <taxon>Solanales</taxon>
        <taxon>Solanaceae</taxon>
        <taxon>Solanoideae</taxon>
        <taxon>Solaneae</taxon>
        <taxon>Solanum</taxon>
    </lineage>
</organism>
<dbReference type="InterPro" id="IPR026992">
    <property type="entry name" value="DIOX_N"/>
</dbReference>
<keyword evidence="2" id="KW-0723">Serine/threonine-protein kinase</keyword>
<keyword evidence="11 21" id="KW-0067">ATP-binding</keyword>
<dbReference type="GO" id="GO:0005886">
    <property type="term" value="C:plasma membrane"/>
    <property type="evidence" value="ECO:0007669"/>
    <property type="project" value="TreeGrafter"/>
</dbReference>
<dbReference type="PROSITE" id="PS00107">
    <property type="entry name" value="PROTEIN_KINASE_ATP"/>
    <property type="match status" value="1"/>
</dbReference>
<evidence type="ECO:0000256" key="21">
    <source>
        <dbReference type="PROSITE-ProRule" id="PRU10141"/>
    </source>
</evidence>
<evidence type="ECO:0000259" key="25">
    <source>
        <dbReference type="PROSITE" id="PS50026"/>
    </source>
</evidence>
<evidence type="ECO:0000256" key="19">
    <source>
        <dbReference type="ARBA" id="ARBA00047951"/>
    </source>
</evidence>
<dbReference type="InterPro" id="IPR000719">
    <property type="entry name" value="Prot_kinase_dom"/>
</dbReference>
<keyword evidence="7 23" id="KW-0732">Signal</keyword>
<proteinExistence type="predicted"/>
<keyword evidence="6" id="KW-0479">Metal-binding</keyword>
<keyword evidence="14" id="KW-0408">Iron</keyword>
<dbReference type="FunFam" id="1.10.510.10:FF:000084">
    <property type="entry name" value="Wall-associated receptor kinase 2"/>
    <property type="match status" value="1"/>
</dbReference>
<evidence type="ECO:0000256" key="23">
    <source>
        <dbReference type="SAM" id="SignalP"/>
    </source>
</evidence>